<dbReference type="Proteomes" id="UP001341840">
    <property type="component" value="Unassembled WGS sequence"/>
</dbReference>
<dbReference type="SUPFAM" id="SSF47874">
    <property type="entry name" value="Annexin"/>
    <property type="match status" value="1"/>
</dbReference>
<dbReference type="PANTHER" id="PTHR10502:SF190">
    <property type="entry name" value="OS09G0453300 PROTEIN"/>
    <property type="match status" value="1"/>
</dbReference>
<name>A0ABU6ST01_9FABA</name>
<proteinExistence type="predicted"/>
<keyword evidence="2" id="KW-0041">Annexin</keyword>
<feature type="non-terminal residue" evidence="3">
    <location>
        <position position="149"/>
    </location>
</feature>
<dbReference type="Gene3D" id="1.10.220.10">
    <property type="entry name" value="Annexin"/>
    <property type="match status" value="1"/>
</dbReference>
<evidence type="ECO:0000313" key="3">
    <source>
        <dbReference type="EMBL" id="MED6139166.1"/>
    </source>
</evidence>
<dbReference type="PANTHER" id="PTHR10502">
    <property type="entry name" value="ANNEXIN"/>
    <property type="match status" value="1"/>
</dbReference>
<protein>
    <submittedName>
        <fullName evidence="3">Uncharacterized protein</fullName>
    </submittedName>
</protein>
<dbReference type="InterPro" id="IPR037104">
    <property type="entry name" value="Annexin_sf"/>
</dbReference>
<dbReference type="EMBL" id="JASCZI010061631">
    <property type="protein sequence ID" value="MED6139166.1"/>
    <property type="molecule type" value="Genomic_DNA"/>
</dbReference>
<dbReference type="InterPro" id="IPR018502">
    <property type="entry name" value="Annexin_repeat"/>
</dbReference>
<evidence type="ECO:0000313" key="4">
    <source>
        <dbReference type="Proteomes" id="UP001341840"/>
    </source>
</evidence>
<accession>A0ABU6ST01</accession>
<evidence type="ECO:0000256" key="2">
    <source>
        <dbReference type="ARBA" id="ARBA00023216"/>
    </source>
</evidence>
<sequence>MATNIVTLSNHNNLELDCNKIQDSVGGLRQQLNPCSLARLTQLERQQLRVTYKAEYGEDIISYFQRYYDEEDGFSALSLWILDPHERDAVVAREALQQEDEINFKALVEIFVCRKSSHVLQITQAYQRRFRRLLDQDIINLDPPNPFQK</sequence>
<keyword evidence="4" id="KW-1185">Reference proteome</keyword>
<comment type="caution">
    <text evidence="3">The sequence shown here is derived from an EMBL/GenBank/DDBJ whole genome shotgun (WGS) entry which is preliminary data.</text>
</comment>
<organism evidence="3 4">
    <name type="scientific">Stylosanthes scabra</name>
    <dbReference type="NCBI Taxonomy" id="79078"/>
    <lineage>
        <taxon>Eukaryota</taxon>
        <taxon>Viridiplantae</taxon>
        <taxon>Streptophyta</taxon>
        <taxon>Embryophyta</taxon>
        <taxon>Tracheophyta</taxon>
        <taxon>Spermatophyta</taxon>
        <taxon>Magnoliopsida</taxon>
        <taxon>eudicotyledons</taxon>
        <taxon>Gunneridae</taxon>
        <taxon>Pentapetalae</taxon>
        <taxon>rosids</taxon>
        <taxon>fabids</taxon>
        <taxon>Fabales</taxon>
        <taxon>Fabaceae</taxon>
        <taxon>Papilionoideae</taxon>
        <taxon>50 kb inversion clade</taxon>
        <taxon>dalbergioids sensu lato</taxon>
        <taxon>Dalbergieae</taxon>
        <taxon>Pterocarpus clade</taxon>
        <taxon>Stylosanthes</taxon>
    </lineage>
</organism>
<evidence type="ECO:0000256" key="1">
    <source>
        <dbReference type="ARBA" id="ARBA00022737"/>
    </source>
</evidence>
<dbReference type="PROSITE" id="PS51897">
    <property type="entry name" value="ANNEXIN_2"/>
    <property type="match status" value="1"/>
</dbReference>
<gene>
    <name evidence="3" type="ORF">PIB30_081380</name>
</gene>
<reference evidence="3 4" key="1">
    <citation type="journal article" date="2023" name="Plants (Basel)">
        <title>Bridging the Gap: Combining Genomics and Transcriptomics Approaches to Understand Stylosanthes scabra, an Orphan Legume from the Brazilian Caatinga.</title>
        <authorList>
            <person name="Ferreira-Neto J.R.C."/>
            <person name="da Silva M.D."/>
            <person name="Binneck E."/>
            <person name="de Melo N.F."/>
            <person name="da Silva R.H."/>
            <person name="de Melo A.L.T.M."/>
            <person name="Pandolfi V."/>
            <person name="Bustamante F.O."/>
            <person name="Brasileiro-Vidal A.C."/>
            <person name="Benko-Iseppon A.M."/>
        </authorList>
    </citation>
    <scope>NUCLEOTIDE SEQUENCE [LARGE SCALE GENOMIC DNA]</scope>
    <source>
        <tissue evidence="3">Leaves</tissue>
    </source>
</reference>
<keyword evidence="1" id="KW-0677">Repeat</keyword>